<dbReference type="GO" id="GO:0006412">
    <property type="term" value="P:translation"/>
    <property type="evidence" value="ECO:0007669"/>
    <property type="project" value="UniProtKB-UniRule"/>
</dbReference>
<evidence type="ECO:0000256" key="3">
    <source>
        <dbReference type="ARBA" id="ARBA00023274"/>
    </source>
</evidence>
<dbReference type="GO" id="GO:0005840">
    <property type="term" value="C:ribosome"/>
    <property type="evidence" value="ECO:0007669"/>
    <property type="project" value="UniProtKB-KW"/>
</dbReference>
<name>E0TDB9_PARBH</name>
<dbReference type="InterPro" id="IPR013005">
    <property type="entry name" value="Ribosomal_uL4-like"/>
</dbReference>
<dbReference type="KEGG" id="pbr:PB2503_09444"/>
<evidence type="ECO:0000256" key="5">
    <source>
        <dbReference type="HAMAP-Rule" id="MF_01328"/>
    </source>
</evidence>
<keyword evidence="5" id="KW-0694">RNA-binding</keyword>
<dbReference type="HAMAP" id="MF_01328_B">
    <property type="entry name" value="Ribosomal_uL4_B"/>
    <property type="match status" value="1"/>
</dbReference>
<organism evidence="7 8">
    <name type="scientific">Parvularcula bermudensis (strain ATCC BAA-594 / HTCC2503 / KCTC 12087)</name>
    <dbReference type="NCBI Taxonomy" id="314260"/>
    <lineage>
        <taxon>Bacteria</taxon>
        <taxon>Pseudomonadati</taxon>
        <taxon>Pseudomonadota</taxon>
        <taxon>Alphaproteobacteria</taxon>
        <taxon>Parvularculales</taxon>
        <taxon>Parvularculaceae</taxon>
        <taxon>Parvularcula</taxon>
    </lineage>
</organism>
<dbReference type="PANTHER" id="PTHR10746">
    <property type="entry name" value="50S RIBOSOMAL PROTEIN L4"/>
    <property type="match status" value="1"/>
</dbReference>
<dbReference type="InterPro" id="IPR023574">
    <property type="entry name" value="Ribosomal_uL4_dom_sf"/>
</dbReference>
<dbReference type="InterPro" id="IPR002136">
    <property type="entry name" value="Ribosomal_uL4"/>
</dbReference>
<comment type="function">
    <text evidence="5">One of the primary rRNA binding proteins, this protein initially binds near the 5'-end of the 23S rRNA. It is important during the early stages of 50S assembly. It makes multiple contacts with different domains of the 23S rRNA in the assembled 50S subunit and ribosome.</text>
</comment>
<evidence type="ECO:0000313" key="7">
    <source>
        <dbReference type="EMBL" id="ADM09942.1"/>
    </source>
</evidence>
<gene>
    <name evidence="5" type="primary">rplD</name>
    <name evidence="7" type="ordered locus">PB2503_09444</name>
</gene>
<dbReference type="eggNOG" id="COG0088">
    <property type="taxonomic scope" value="Bacteria"/>
</dbReference>
<dbReference type="HOGENOM" id="CLU_041575_5_1_5"/>
<comment type="similarity">
    <text evidence="1 5">Belongs to the universal ribosomal protein uL4 family.</text>
</comment>
<keyword evidence="8" id="KW-1185">Reference proteome</keyword>
<keyword evidence="5" id="KW-0699">rRNA-binding</keyword>
<comment type="subunit">
    <text evidence="5">Part of the 50S ribosomal subunit.</text>
</comment>
<evidence type="ECO:0000256" key="1">
    <source>
        <dbReference type="ARBA" id="ARBA00010528"/>
    </source>
</evidence>
<keyword evidence="3 5" id="KW-0687">Ribonucleoprotein</keyword>
<evidence type="ECO:0000256" key="2">
    <source>
        <dbReference type="ARBA" id="ARBA00022980"/>
    </source>
</evidence>
<dbReference type="EMBL" id="CP002156">
    <property type="protein sequence ID" value="ADM09942.1"/>
    <property type="molecule type" value="Genomic_DNA"/>
</dbReference>
<proteinExistence type="inferred from homology"/>
<dbReference type="NCBIfam" id="TIGR03953">
    <property type="entry name" value="rplD_bact"/>
    <property type="match status" value="1"/>
</dbReference>
<accession>E0TDB9</accession>
<reference evidence="8" key="1">
    <citation type="submission" date="2010-08" db="EMBL/GenBank/DDBJ databases">
        <title>Genome sequence of Parvularcula bermudensis HTCC2503.</title>
        <authorList>
            <person name="Kang D.-M."/>
            <person name="Oh H.-M."/>
            <person name="Cho J.-C."/>
        </authorList>
    </citation>
    <scope>NUCLEOTIDE SEQUENCE [LARGE SCALE GENOMIC DNA]</scope>
    <source>
        <strain evidence="8">ATCC BAA-594 / HTCC2503 / KCTC 12087</strain>
    </source>
</reference>
<dbReference type="Pfam" id="PF00573">
    <property type="entry name" value="Ribosomal_L4"/>
    <property type="match status" value="1"/>
</dbReference>
<dbReference type="AlphaFoldDB" id="E0TDB9"/>
<dbReference type="OrthoDB" id="9803201at2"/>
<dbReference type="GO" id="GO:0019843">
    <property type="term" value="F:rRNA binding"/>
    <property type="evidence" value="ECO:0007669"/>
    <property type="project" value="UniProtKB-UniRule"/>
</dbReference>
<dbReference type="STRING" id="314260.PB2503_09444"/>
<protein>
    <recommendedName>
        <fullName evidence="4 5">Large ribosomal subunit protein uL4</fullName>
    </recommendedName>
</protein>
<reference evidence="7 8" key="2">
    <citation type="journal article" date="2011" name="J. Bacteriol.">
        <title>Complete genome sequence of strain HTCC2503T of Parvularcula bermudensis, the type species of the order "Parvularculales" in the class Alphaproteobacteria.</title>
        <authorList>
            <person name="Oh H.M."/>
            <person name="Kang I."/>
            <person name="Vergin K.L."/>
            <person name="Kang D."/>
            <person name="Rhee K.H."/>
            <person name="Giovannoni S.J."/>
            <person name="Cho J.C."/>
        </authorList>
    </citation>
    <scope>NUCLEOTIDE SEQUENCE [LARGE SCALE GENOMIC DNA]</scope>
    <source>
        <strain evidence="8">ATCC BAA-594 / HTCC2503 / KCTC 12087</strain>
    </source>
</reference>
<dbReference type="GO" id="GO:0003735">
    <property type="term" value="F:structural constituent of ribosome"/>
    <property type="evidence" value="ECO:0007669"/>
    <property type="project" value="InterPro"/>
</dbReference>
<feature type="region of interest" description="Disordered" evidence="6">
    <location>
        <begin position="44"/>
        <end position="99"/>
    </location>
</feature>
<dbReference type="Proteomes" id="UP000001302">
    <property type="component" value="Chromosome"/>
</dbReference>
<evidence type="ECO:0000256" key="4">
    <source>
        <dbReference type="ARBA" id="ARBA00035244"/>
    </source>
</evidence>
<evidence type="ECO:0000313" key="8">
    <source>
        <dbReference type="Proteomes" id="UP000001302"/>
    </source>
</evidence>
<dbReference type="PANTHER" id="PTHR10746:SF6">
    <property type="entry name" value="LARGE RIBOSOMAL SUBUNIT PROTEIN UL4M"/>
    <property type="match status" value="1"/>
</dbReference>
<keyword evidence="2 5" id="KW-0689">Ribosomal protein</keyword>
<sequence>MQIDVLTLDASKAGDLDLRDDIFGLEPRADILHRYVVWQQAKRQQGTHKAKERGEVTGTTKKFVRQKGSGGARHGNRKAPQFVGGGKAHGPRVRSHAHDLPKKVRRLALRHALSAKQGAAELIIIDEATVADVKTKVLAEKLQKLGVRNSLVIDQSVDEGFARAARNLDGVDVLPVIGANVYDILRHDKLILTRAAVEGLYARLDGSAAVQSAAQEEAAE</sequence>
<comment type="function">
    <text evidence="5">Forms part of the polypeptide exit tunnel.</text>
</comment>
<dbReference type="RefSeq" id="WP_013300916.1">
    <property type="nucleotide sequence ID" value="NC_014414.1"/>
</dbReference>
<dbReference type="SUPFAM" id="SSF52166">
    <property type="entry name" value="Ribosomal protein L4"/>
    <property type="match status" value="1"/>
</dbReference>
<evidence type="ECO:0000256" key="6">
    <source>
        <dbReference type="SAM" id="MobiDB-lite"/>
    </source>
</evidence>
<dbReference type="Gene3D" id="3.40.1370.10">
    <property type="match status" value="1"/>
</dbReference>
<dbReference type="GO" id="GO:1990904">
    <property type="term" value="C:ribonucleoprotein complex"/>
    <property type="evidence" value="ECO:0007669"/>
    <property type="project" value="UniProtKB-KW"/>
</dbReference>